<dbReference type="WBParaSite" id="jg20530">
    <property type="protein sequence ID" value="jg20530"/>
    <property type="gene ID" value="jg20530"/>
</dbReference>
<proteinExistence type="predicted"/>
<protein>
    <submittedName>
        <fullName evidence="3">Uncharacterized protein</fullName>
    </submittedName>
</protein>
<accession>A0A915DL69</accession>
<evidence type="ECO:0000256" key="1">
    <source>
        <dbReference type="SAM" id="Phobius"/>
    </source>
</evidence>
<evidence type="ECO:0000313" key="2">
    <source>
        <dbReference type="Proteomes" id="UP000887574"/>
    </source>
</evidence>
<organism evidence="2 3">
    <name type="scientific">Ditylenchus dipsaci</name>
    <dbReference type="NCBI Taxonomy" id="166011"/>
    <lineage>
        <taxon>Eukaryota</taxon>
        <taxon>Metazoa</taxon>
        <taxon>Ecdysozoa</taxon>
        <taxon>Nematoda</taxon>
        <taxon>Chromadorea</taxon>
        <taxon>Rhabditida</taxon>
        <taxon>Tylenchina</taxon>
        <taxon>Tylenchomorpha</taxon>
        <taxon>Sphaerularioidea</taxon>
        <taxon>Anguinidae</taxon>
        <taxon>Anguininae</taxon>
        <taxon>Ditylenchus</taxon>
    </lineage>
</organism>
<reference evidence="3" key="1">
    <citation type="submission" date="2022-11" db="UniProtKB">
        <authorList>
            <consortium name="WormBaseParasite"/>
        </authorList>
    </citation>
    <scope>IDENTIFICATION</scope>
</reference>
<dbReference type="Proteomes" id="UP000887574">
    <property type="component" value="Unplaced"/>
</dbReference>
<evidence type="ECO:0000313" key="3">
    <source>
        <dbReference type="WBParaSite" id="jg20530"/>
    </source>
</evidence>
<feature type="transmembrane region" description="Helical" evidence="1">
    <location>
        <begin position="20"/>
        <end position="39"/>
    </location>
</feature>
<keyword evidence="1" id="KW-0472">Membrane</keyword>
<dbReference type="AlphaFoldDB" id="A0A915DL69"/>
<keyword evidence="1" id="KW-0812">Transmembrane</keyword>
<name>A0A915DL69_9BILA</name>
<sequence>MWKKNLRFIQKITDSDFHLFMIVSNAIYGAVVGSALGLYTHQHLNAKFAEMETKLDTTFGKMDTTFGKMDTTLNRLLDTLEKRKTMLHKTETTL</sequence>
<keyword evidence="2" id="KW-1185">Reference proteome</keyword>
<keyword evidence="1" id="KW-1133">Transmembrane helix</keyword>